<proteinExistence type="predicted"/>
<sequence>MVEPTNPDQLISSTVLFNVDVIETTFDRLSPVNAAFSALHNRQDNIAWTDSEQNKAALGTPIQNFQGFYSEGQKISEDAYICIPMSVIDGGLPLLNGDGSLMAFVCNAMPQDLRSLLFPSLIACLDGPGFFKAVSDEDDAMPFDCLHFSWYNRYMTKVISMQHDSCLIGHLIDFLG</sequence>
<dbReference type="InParanoid" id="A0A0C3E7W2"/>
<dbReference type="Proteomes" id="UP000053989">
    <property type="component" value="Unassembled WGS sequence"/>
</dbReference>
<name>A0A0C3E7W2_9AGAM</name>
<dbReference type="OrthoDB" id="2686597at2759"/>
<reference evidence="2" key="2">
    <citation type="submission" date="2015-01" db="EMBL/GenBank/DDBJ databases">
        <title>Evolutionary Origins and Diversification of the Mycorrhizal Mutualists.</title>
        <authorList>
            <consortium name="DOE Joint Genome Institute"/>
            <consortium name="Mycorrhizal Genomics Consortium"/>
            <person name="Kohler A."/>
            <person name="Kuo A."/>
            <person name="Nagy L.G."/>
            <person name="Floudas D."/>
            <person name="Copeland A."/>
            <person name="Barry K.W."/>
            <person name="Cichocki N."/>
            <person name="Veneault-Fourrey C."/>
            <person name="LaButti K."/>
            <person name="Lindquist E.A."/>
            <person name="Lipzen A."/>
            <person name="Lundell T."/>
            <person name="Morin E."/>
            <person name="Murat C."/>
            <person name="Riley R."/>
            <person name="Ohm R."/>
            <person name="Sun H."/>
            <person name="Tunlid A."/>
            <person name="Henrissat B."/>
            <person name="Grigoriev I.V."/>
            <person name="Hibbett D.S."/>
            <person name="Martin F."/>
        </authorList>
    </citation>
    <scope>NUCLEOTIDE SEQUENCE [LARGE SCALE GENOMIC DNA]</scope>
    <source>
        <strain evidence="2">Foug A</strain>
    </source>
</reference>
<dbReference type="AlphaFoldDB" id="A0A0C3E7W2"/>
<keyword evidence="2" id="KW-1185">Reference proteome</keyword>
<dbReference type="HOGENOM" id="CLU_113568_0_0_1"/>
<dbReference type="STRING" id="1036808.A0A0C3E7W2"/>
<protein>
    <submittedName>
        <fullName evidence="1">Uncharacterized protein</fullName>
    </submittedName>
</protein>
<evidence type="ECO:0000313" key="2">
    <source>
        <dbReference type="Proteomes" id="UP000053989"/>
    </source>
</evidence>
<gene>
    <name evidence="1" type="ORF">SCLCIDRAFT_115946</name>
</gene>
<evidence type="ECO:0000313" key="1">
    <source>
        <dbReference type="EMBL" id="KIM64081.1"/>
    </source>
</evidence>
<reference evidence="1 2" key="1">
    <citation type="submission" date="2014-04" db="EMBL/GenBank/DDBJ databases">
        <authorList>
            <consortium name="DOE Joint Genome Institute"/>
            <person name="Kuo A."/>
            <person name="Kohler A."/>
            <person name="Nagy L.G."/>
            <person name="Floudas D."/>
            <person name="Copeland A."/>
            <person name="Barry K.W."/>
            <person name="Cichocki N."/>
            <person name="Veneault-Fourrey C."/>
            <person name="LaButti K."/>
            <person name="Lindquist E.A."/>
            <person name="Lipzen A."/>
            <person name="Lundell T."/>
            <person name="Morin E."/>
            <person name="Murat C."/>
            <person name="Sun H."/>
            <person name="Tunlid A."/>
            <person name="Henrissat B."/>
            <person name="Grigoriev I.V."/>
            <person name="Hibbett D.S."/>
            <person name="Martin F."/>
            <person name="Nordberg H.P."/>
            <person name="Cantor M.N."/>
            <person name="Hua S.X."/>
        </authorList>
    </citation>
    <scope>NUCLEOTIDE SEQUENCE [LARGE SCALE GENOMIC DNA]</scope>
    <source>
        <strain evidence="1 2">Foug A</strain>
    </source>
</reference>
<accession>A0A0C3E7W2</accession>
<dbReference type="EMBL" id="KN822030">
    <property type="protein sequence ID" value="KIM64081.1"/>
    <property type="molecule type" value="Genomic_DNA"/>
</dbReference>
<organism evidence="1 2">
    <name type="scientific">Scleroderma citrinum Foug A</name>
    <dbReference type="NCBI Taxonomy" id="1036808"/>
    <lineage>
        <taxon>Eukaryota</taxon>
        <taxon>Fungi</taxon>
        <taxon>Dikarya</taxon>
        <taxon>Basidiomycota</taxon>
        <taxon>Agaricomycotina</taxon>
        <taxon>Agaricomycetes</taxon>
        <taxon>Agaricomycetidae</taxon>
        <taxon>Boletales</taxon>
        <taxon>Sclerodermatineae</taxon>
        <taxon>Sclerodermataceae</taxon>
        <taxon>Scleroderma</taxon>
    </lineage>
</organism>